<organism evidence="5">
    <name type="scientific">Panstrongylus megistus</name>
    <dbReference type="NCBI Taxonomy" id="65343"/>
    <lineage>
        <taxon>Eukaryota</taxon>
        <taxon>Metazoa</taxon>
        <taxon>Ecdysozoa</taxon>
        <taxon>Arthropoda</taxon>
        <taxon>Hexapoda</taxon>
        <taxon>Insecta</taxon>
        <taxon>Pterygota</taxon>
        <taxon>Neoptera</taxon>
        <taxon>Paraneoptera</taxon>
        <taxon>Hemiptera</taxon>
        <taxon>Heteroptera</taxon>
        <taxon>Panheteroptera</taxon>
        <taxon>Cimicomorpha</taxon>
        <taxon>Reduviidae</taxon>
        <taxon>Triatominae</taxon>
        <taxon>Panstrongylus</taxon>
    </lineage>
</organism>
<dbReference type="GO" id="GO:0051082">
    <property type="term" value="F:unfolded protein binding"/>
    <property type="evidence" value="ECO:0007669"/>
    <property type="project" value="InterPro"/>
</dbReference>
<dbReference type="PANTHER" id="PTHR20903">
    <property type="entry name" value="PREFOLDIN SUBUNIT 1-RELATED"/>
    <property type="match status" value="1"/>
</dbReference>
<dbReference type="GO" id="GO:0005737">
    <property type="term" value="C:cytoplasm"/>
    <property type="evidence" value="ECO:0007669"/>
    <property type="project" value="TreeGrafter"/>
</dbReference>
<dbReference type="EMBL" id="GBGD01003480">
    <property type="protein sequence ID" value="JAC85409.1"/>
    <property type="molecule type" value="mRNA"/>
</dbReference>
<evidence type="ECO:0000313" key="5">
    <source>
        <dbReference type="EMBL" id="JAC85409.1"/>
    </source>
</evidence>
<dbReference type="InterPro" id="IPR002777">
    <property type="entry name" value="PFD_beta-like"/>
</dbReference>
<sequence length="125" mass="14609">MSMTVDVELKKAFTELQQKMLETTQKVKLADIQIESLKRSRQRADLTTLEIKALQENTMTYESLGRMFIRTPIPTILENLNTRSVACAEQIKSLENNKAFLEKSMKESENNLREMVQQRKEKQEK</sequence>
<dbReference type="AlphaFoldDB" id="A0A069DVT8"/>
<evidence type="ECO:0000256" key="2">
    <source>
        <dbReference type="ARBA" id="ARBA00011695"/>
    </source>
</evidence>
<dbReference type="GO" id="GO:0016272">
    <property type="term" value="C:prefoldin complex"/>
    <property type="evidence" value="ECO:0007669"/>
    <property type="project" value="InterPro"/>
</dbReference>
<evidence type="ECO:0000256" key="1">
    <source>
        <dbReference type="ARBA" id="ARBA00008045"/>
    </source>
</evidence>
<comment type="similarity">
    <text evidence="1">Belongs to the prefoldin subunit beta family.</text>
</comment>
<keyword evidence="3" id="KW-0143">Chaperone</keyword>
<dbReference type="InterPro" id="IPR009053">
    <property type="entry name" value="Prefoldin"/>
</dbReference>
<dbReference type="Gene3D" id="1.10.287.370">
    <property type="match status" value="1"/>
</dbReference>
<evidence type="ECO:0000256" key="3">
    <source>
        <dbReference type="ARBA" id="ARBA00023186"/>
    </source>
</evidence>
<feature type="region of interest" description="Disordered" evidence="4">
    <location>
        <begin position="105"/>
        <end position="125"/>
    </location>
</feature>
<proteinExistence type="evidence at transcript level"/>
<dbReference type="GO" id="GO:0044183">
    <property type="term" value="F:protein folding chaperone"/>
    <property type="evidence" value="ECO:0007669"/>
    <property type="project" value="TreeGrafter"/>
</dbReference>
<reference evidence="5" key="1">
    <citation type="journal article" date="2015" name="J. Med. Entomol.">
        <title>A Deep Insight Into the Sialotranscriptome of the Chagas Disease Vector, Panstrongylus megistus (Hemiptera: Heteroptera).</title>
        <authorList>
            <person name="Ribeiro J.M."/>
            <person name="Schwarz A."/>
            <person name="Francischetti I.M."/>
        </authorList>
    </citation>
    <scope>NUCLEOTIDE SEQUENCE</scope>
    <source>
        <tissue evidence="5">Salivary glands</tissue>
    </source>
</reference>
<comment type="subunit">
    <text evidence="2">Heterohexamer of two PFD-alpha type and four PFD-beta type subunits.</text>
</comment>
<dbReference type="CDD" id="cd23164">
    <property type="entry name" value="Prefoldin_1"/>
    <property type="match status" value="1"/>
</dbReference>
<name>A0A069DVT8_9HEMI</name>
<accession>A0A069DVT8</accession>
<dbReference type="Pfam" id="PF01920">
    <property type="entry name" value="Prefoldin_2"/>
    <property type="match status" value="1"/>
</dbReference>
<dbReference type="SUPFAM" id="SSF46579">
    <property type="entry name" value="Prefoldin"/>
    <property type="match status" value="1"/>
</dbReference>
<protein>
    <submittedName>
        <fullName evidence="5">Putative molecular chaperone prefoldin subunit 1</fullName>
    </submittedName>
</protein>
<dbReference type="PANTHER" id="PTHR20903:SF0">
    <property type="entry name" value="PREFOLDIN SUBUNIT 1"/>
    <property type="match status" value="1"/>
</dbReference>
<evidence type="ECO:0000256" key="4">
    <source>
        <dbReference type="SAM" id="MobiDB-lite"/>
    </source>
</evidence>